<dbReference type="InterPro" id="IPR001680">
    <property type="entry name" value="WD40_rpt"/>
</dbReference>
<dbReference type="Pfam" id="PF00656">
    <property type="entry name" value="Peptidase_C14"/>
    <property type="match status" value="1"/>
</dbReference>
<feature type="repeat" description="WD" evidence="3">
    <location>
        <begin position="1029"/>
        <end position="1072"/>
    </location>
</feature>
<dbReference type="SUPFAM" id="SSF52540">
    <property type="entry name" value="P-loop containing nucleoside triphosphate hydrolases"/>
    <property type="match status" value="1"/>
</dbReference>
<dbReference type="Pfam" id="PF00400">
    <property type="entry name" value="WD40"/>
    <property type="match status" value="7"/>
</dbReference>
<accession>A0A0M2GKG5</accession>
<dbReference type="GO" id="GO:0004197">
    <property type="term" value="F:cysteine-type endopeptidase activity"/>
    <property type="evidence" value="ECO:0007669"/>
    <property type="project" value="InterPro"/>
</dbReference>
<evidence type="ECO:0000313" key="5">
    <source>
        <dbReference type="EMBL" id="KJK36251.1"/>
    </source>
</evidence>
<keyword evidence="1 3" id="KW-0853">WD repeat</keyword>
<dbReference type="InterPro" id="IPR036322">
    <property type="entry name" value="WD40_repeat_dom_sf"/>
</dbReference>
<evidence type="ECO:0000256" key="1">
    <source>
        <dbReference type="ARBA" id="ARBA00022574"/>
    </source>
</evidence>
<dbReference type="SUPFAM" id="SSF52129">
    <property type="entry name" value="Caspase-like"/>
    <property type="match status" value="1"/>
</dbReference>
<dbReference type="EMBL" id="JYJH01000023">
    <property type="protein sequence ID" value="KJK36251.1"/>
    <property type="molecule type" value="Genomic_DNA"/>
</dbReference>
<dbReference type="PROSITE" id="PS00678">
    <property type="entry name" value="WD_REPEATS_1"/>
    <property type="match status" value="5"/>
</dbReference>
<evidence type="ECO:0000256" key="2">
    <source>
        <dbReference type="ARBA" id="ARBA00022737"/>
    </source>
</evidence>
<feature type="repeat" description="WD" evidence="3">
    <location>
        <begin position="858"/>
        <end position="901"/>
    </location>
</feature>
<feature type="repeat" description="WD" evidence="3">
    <location>
        <begin position="1292"/>
        <end position="1335"/>
    </location>
</feature>
<dbReference type="InterPro" id="IPR015943">
    <property type="entry name" value="WD40/YVTN_repeat-like_dom_sf"/>
</dbReference>
<dbReference type="CDD" id="cd00200">
    <property type="entry name" value="WD40"/>
    <property type="match status" value="2"/>
</dbReference>
<feature type="domain" description="Peptidase C14 caspase" evidence="4">
    <location>
        <begin position="14"/>
        <end position="153"/>
    </location>
</feature>
<dbReference type="InterPro" id="IPR020472">
    <property type="entry name" value="WD40_PAC1"/>
</dbReference>
<dbReference type="Proteomes" id="UP000034786">
    <property type="component" value="Unassembled WGS sequence"/>
</dbReference>
<dbReference type="InterPro" id="IPR029030">
    <property type="entry name" value="Caspase-like_dom_sf"/>
</dbReference>
<dbReference type="PATRIC" id="fig|284040.3.peg.3824"/>
<evidence type="ECO:0000256" key="3">
    <source>
        <dbReference type="PROSITE-ProRule" id="PRU00221"/>
    </source>
</evidence>
<feature type="repeat" description="WD" evidence="3">
    <location>
        <begin position="1248"/>
        <end position="1291"/>
    </location>
</feature>
<proteinExistence type="predicted"/>
<dbReference type="PRINTS" id="PR00320">
    <property type="entry name" value="GPROTEINBRPT"/>
</dbReference>
<reference evidence="6" key="1">
    <citation type="submission" date="2015-02" db="EMBL/GenBank/DDBJ databases">
        <authorList>
            <person name="Ju K.-S."/>
            <person name="Doroghazi J.R."/>
            <person name="Metcalf W."/>
        </authorList>
    </citation>
    <scope>NUCLEOTIDE SEQUENCE [LARGE SCALE GENOMIC DNA]</scope>
    <source>
        <strain evidence="6">NRRL B-16380</strain>
    </source>
</reference>
<keyword evidence="2" id="KW-0677">Repeat</keyword>
<feature type="repeat" description="WD" evidence="3">
    <location>
        <begin position="1181"/>
        <end position="1203"/>
    </location>
</feature>
<dbReference type="PANTHER" id="PTHR19848">
    <property type="entry name" value="WD40 REPEAT PROTEIN"/>
    <property type="match status" value="1"/>
</dbReference>
<organism evidence="5 6">
    <name type="scientific">Streptomyces variegatus</name>
    <dbReference type="NCBI Taxonomy" id="284040"/>
    <lineage>
        <taxon>Bacteria</taxon>
        <taxon>Bacillati</taxon>
        <taxon>Actinomycetota</taxon>
        <taxon>Actinomycetes</taxon>
        <taxon>Kitasatosporales</taxon>
        <taxon>Streptomycetaceae</taxon>
        <taxon>Streptomyces</taxon>
    </lineage>
</organism>
<keyword evidence="6" id="KW-1185">Reference proteome</keyword>
<feature type="repeat" description="WD" evidence="3">
    <location>
        <begin position="1119"/>
        <end position="1159"/>
    </location>
</feature>
<dbReference type="PROSITE" id="PS50294">
    <property type="entry name" value="WD_REPEATS_REGION"/>
    <property type="match status" value="3"/>
</dbReference>
<sequence>MTDSRAGRRFLISVGVGAYKDSGIPGLPGAVTDADRVAALLAPMGYTRVLEDLSRNPSRNELVQGLDEWALETGLGPQDVVVVYFAGHGQKNGAKHYLLCADHRPGLWSSTAVRSDDFAEPLVQSDVGHLLVVLDTCFASAGTESVATLAAQLTDRRRGSAQRAVLAAARGKEPAKENKFVDALARVLAKPQAGPSQRYLSVREVTARINELLDSPTQHASHSVVDSAGQDPFFDNRLYVPATARDGLDLAVLARLHKRHEGHYGPRGRGLEHAGERGSYFTGRIPALSSLAGWLSAPHDRKARVVTGDPGSGKSALLGRFLELTDPEHPARTTHPGAGWLPPLGMNVIRLWARRVTGTDLVRDLGAALALPDAERDELLKALGERTDPVTIVIDSLDEAGTAGDQSEGRRIARELLQPLSAMPAVRLLIGTRRNLIPALGHAVEVIDLDNDEHALEAVTEYAHAVLLDAHDPDSLSPYRGDPELARTVASGIAAQAGRSFLVARMNARALVHRQEIVDTAVEGWERSLPGDAREAFAAYLDRFGSGRQRAVRLLRPLAYAQGEGLPWSTVWAPLAEALSGTPCSNDDLDWLFENAGSYITESDNGTGSVYRLYHETMAEYLRVPSRAAEHHRAVATGLAGLVPAGPITGERDWATAHPYILTHLASHAAAGGVLDQLLTDAEYLVHAHPASLLRALDSAGGEQGRRVASVYRTSAHLLPRLPVENRRDVLSVDAARYGWGELSQRLARGREWRVRWATGGLVHPAHRRTLAVDRDVSALVGIDISHRPHVLTRGDSDGLVYLWDLQSGELALTLDSYHSARGVCGVTLGKRAYSVVGDDHGVIGLWDLQTGACIRMLNGHTASVDAVAVTTIGNRPHVLSGGEDDTLRLWDLRTGECSLVIPTARAVKTIQGVTLDNGPHALVHDGDGNASVWDLRTGVMTLTLNEPAYATCVVNVDGRAHALTSSHTYVHLWDLHTGRRVRSLGGHTQAVQAVCGITIDRQPHALTGGEDETVRLWNLQTGECRLTLLGHTNSVHSLSATVLAGRPHAISGSYDRTLRVWDLTSTHTATPREWHSDWINDITDVLVNDRRHVFTGSYDGSARLWEVSSGDCVNALTRHSNGNSVACIVFDERPYALTGEDDHIMQLWDARTGELVSTLDGHESLLCAVDDIVLDGQPHLVSTAYDGTVRLWALRSGECVRTLDVGLHIAEVVAGVVIDDHPYALTSGHGGEVRMWDLQTGERTRVFTGHSSTVEVICRTTLDNRPHALTGSYDHTVRLWDLRTGETVQRLTGHTAPVKVVRGVTIDGRPHALTAADDHTARLWNLRTGECVETVWLPLVATAATAVDNQLIICFANDMALFER</sequence>
<dbReference type="Gene3D" id="2.130.10.10">
    <property type="entry name" value="YVTN repeat-like/Quinoprotein amine dehydrogenase"/>
    <property type="match status" value="4"/>
</dbReference>
<dbReference type="PANTHER" id="PTHR19848:SF8">
    <property type="entry name" value="F-BOX AND WD REPEAT DOMAIN CONTAINING 7"/>
    <property type="match status" value="1"/>
</dbReference>
<feature type="repeat" description="WD" evidence="3">
    <location>
        <begin position="773"/>
        <end position="814"/>
    </location>
</feature>
<dbReference type="STRING" id="284040.UK15_27225"/>
<dbReference type="RefSeq" id="WP_031134003.1">
    <property type="nucleotide sequence ID" value="NZ_JYJH01000023.1"/>
</dbReference>
<evidence type="ECO:0000259" key="4">
    <source>
        <dbReference type="Pfam" id="PF00656"/>
    </source>
</evidence>
<dbReference type="Gene3D" id="3.40.50.1460">
    <property type="match status" value="1"/>
</dbReference>
<dbReference type="GO" id="GO:0006508">
    <property type="term" value="P:proteolysis"/>
    <property type="evidence" value="ECO:0007669"/>
    <property type="project" value="InterPro"/>
</dbReference>
<dbReference type="PROSITE" id="PS50082">
    <property type="entry name" value="WD_REPEATS_2"/>
    <property type="match status" value="9"/>
</dbReference>
<dbReference type="SMART" id="SM00320">
    <property type="entry name" value="WD40"/>
    <property type="match status" value="10"/>
</dbReference>
<dbReference type="InterPro" id="IPR019775">
    <property type="entry name" value="WD40_repeat_CS"/>
</dbReference>
<evidence type="ECO:0000313" key="6">
    <source>
        <dbReference type="Proteomes" id="UP000034786"/>
    </source>
</evidence>
<protein>
    <recommendedName>
        <fullName evidence="4">Peptidase C14 caspase domain-containing protein</fullName>
    </recommendedName>
</protein>
<feature type="repeat" description="WD" evidence="3">
    <location>
        <begin position="985"/>
        <end position="1028"/>
    </location>
</feature>
<gene>
    <name evidence="5" type="ORF">UK15_27225</name>
</gene>
<feature type="repeat" description="WD" evidence="3">
    <location>
        <begin position="1090"/>
        <end position="1116"/>
    </location>
</feature>
<dbReference type="InterPro" id="IPR011600">
    <property type="entry name" value="Pept_C14_caspase"/>
</dbReference>
<comment type="caution">
    <text evidence="5">The sequence shown here is derived from an EMBL/GenBank/DDBJ whole genome shotgun (WGS) entry which is preliminary data.</text>
</comment>
<dbReference type="InterPro" id="IPR027417">
    <property type="entry name" value="P-loop_NTPase"/>
</dbReference>
<name>A0A0M2GKG5_9ACTN</name>
<dbReference type="SUPFAM" id="SSF50978">
    <property type="entry name" value="WD40 repeat-like"/>
    <property type="match status" value="3"/>
</dbReference>